<evidence type="ECO:0000256" key="1">
    <source>
        <dbReference type="ARBA" id="ARBA00023125"/>
    </source>
</evidence>
<dbReference type="InterPro" id="IPR050624">
    <property type="entry name" value="HTH-type_Tx_Regulator"/>
</dbReference>
<accession>A0ABX2I7N5</accession>
<dbReference type="Proteomes" id="UP000822142">
    <property type="component" value="Unassembled WGS sequence"/>
</dbReference>
<feature type="DNA-binding region" description="H-T-H motif" evidence="2">
    <location>
        <begin position="33"/>
        <end position="52"/>
    </location>
</feature>
<dbReference type="RefSeq" id="WP_173748122.1">
    <property type="nucleotide sequence ID" value="NZ_JAAITA010000003.1"/>
</dbReference>
<name>A0ABX2I7N5_BLAHA</name>
<dbReference type="PANTHER" id="PTHR43479">
    <property type="entry name" value="ACREF/ENVCD OPERON REPRESSOR-RELATED"/>
    <property type="match status" value="1"/>
</dbReference>
<proteinExistence type="predicted"/>
<evidence type="ECO:0000256" key="2">
    <source>
        <dbReference type="PROSITE-ProRule" id="PRU00335"/>
    </source>
</evidence>
<keyword evidence="5" id="KW-1185">Reference proteome</keyword>
<evidence type="ECO:0000313" key="4">
    <source>
        <dbReference type="EMBL" id="NSJ85281.1"/>
    </source>
</evidence>
<feature type="domain" description="HTH tetR-type" evidence="3">
    <location>
        <begin position="10"/>
        <end position="70"/>
    </location>
</feature>
<organism evidence="4 5">
    <name type="scientific">Blautia hansenii</name>
    <name type="common">Ruminococcus hansenii</name>
    <dbReference type="NCBI Taxonomy" id="1322"/>
    <lineage>
        <taxon>Bacteria</taxon>
        <taxon>Bacillati</taxon>
        <taxon>Bacillota</taxon>
        <taxon>Clostridia</taxon>
        <taxon>Lachnospirales</taxon>
        <taxon>Lachnospiraceae</taxon>
        <taxon>Blautia</taxon>
    </lineage>
</organism>
<gene>
    <name evidence="4" type="ORF">G5A70_03620</name>
</gene>
<dbReference type="InterPro" id="IPR039532">
    <property type="entry name" value="TetR_C_Firmicutes"/>
</dbReference>
<comment type="caution">
    <text evidence="4">The sequence shown here is derived from an EMBL/GenBank/DDBJ whole genome shotgun (WGS) entry which is preliminary data.</text>
</comment>
<dbReference type="PANTHER" id="PTHR43479:SF7">
    <property type="entry name" value="TETR-FAMILY TRANSCRIPTIONAL REGULATOR"/>
    <property type="match status" value="1"/>
</dbReference>
<evidence type="ECO:0000313" key="5">
    <source>
        <dbReference type="Proteomes" id="UP000822142"/>
    </source>
</evidence>
<dbReference type="InterPro" id="IPR009057">
    <property type="entry name" value="Homeodomain-like_sf"/>
</dbReference>
<dbReference type="Pfam" id="PF14278">
    <property type="entry name" value="TetR_C_8"/>
    <property type="match status" value="1"/>
</dbReference>
<keyword evidence="1 2" id="KW-0238">DNA-binding</keyword>
<dbReference type="PROSITE" id="PS50977">
    <property type="entry name" value="HTH_TETR_2"/>
    <property type="match status" value="1"/>
</dbReference>
<dbReference type="Gene3D" id="1.10.357.10">
    <property type="entry name" value="Tetracycline Repressor, domain 2"/>
    <property type="match status" value="1"/>
</dbReference>
<dbReference type="SUPFAM" id="SSF46689">
    <property type="entry name" value="Homeodomain-like"/>
    <property type="match status" value="1"/>
</dbReference>
<reference evidence="4 5" key="1">
    <citation type="journal article" date="2020" name="Cell Host Microbe">
        <title>Functional and Genomic Variation between Human-Derived Isolates of Lachnospiraceae Reveals Inter- and Intra-Species Diversity.</title>
        <authorList>
            <person name="Sorbara M.T."/>
            <person name="Littmann E.R."/>
            <person name="Fontana E."/>
            <person name="Moody T.U."/>
            <person name="Kohout C.E."/>
            <person name="Gjonbalaj M."/>
            <person name="Eaton V."/>
            <person name="Seok R."/>
            <person name="Leiner I.M."/>
            <person name="Pamer E.G."/>
        </authorList>
    </citation>
    <scope>NUCLEOTIDE SEQUENCE [LARGE SCALE GENOMIC DNA]</scope>
    <source>
        <strain evidence="4 5">MSK.15.26</strain>
    </source>
</reference>
<protein>
    <submittedName>
        <fullName evidence="4">TetR/AcrR family transcriptional regulator</fullName>
    </submittedName>
</protein>
<dbReference type="InterPro" id="IPR001647">
    <property type="entry name" value="HTH_TetR"/>
</dbReference>
<sequence>MAEKTDRRVRKTKNQLKLGLAKLMQQKSIKEITVKELVNEVDINRSTFYLHYTDIYDLLHSIEDELTIEIRDSIHAHPVSPFTEDSLPFVEDIFRILAENKDICNALFGTNGDIAFIHRMENLISVHSLDVLKTTFPDNIQTLKYSYAFCLTGCVGLIKAWLNSDTGESPQEMARIAFQLIMHTIEAFTSQTPAE</sequence>
<evidence type="ECO:0000259" key="3">
    <source>
        <dbReference type="PROSITE" id="PS50977"/>
    </source>
</evidence>
<dbReference type="EMBL" id="JAAITA010000003">
    <property type="protein sequence ID" value="NSJ85281.1"/>
    <property type="molecule type" value="Genomic_DNA"/>
</dbReference>